<keyword evidence="4" id="KW-0813">Transport</keyword>
<dbReference type="AlphaFoldDB" id="A0A4P9K613"/>
<comment type="function">
    <text evidence="1">Needed for flagellar regrowth and assembly.</text>
</comment>
<proteinExistence type="inferred from homology"/>
<keyword evidence="11" id="KW-1185">Reference proteome</keyword>
<dbReference type="Pfam" id="PF02108">
    <property type="entry name" value="FliH"/>
    <property type="match status" value="1"/>
</dbReference>
<evidence type="ECO:0000256" key="4">
    <source>
        <dbReference type="ARBA" id="ARBA00022448"/>
    </source>
</evidence>
<evidence type="ECO:0000256" key="7">
    <source>
        <dbReference type="ARBA" id="ARBA00023225"/>
    </source>
</evidence>
<feature type="compositionally biased region" description="Acidic residues" evidence="8">
    <location>
        <begin position="14"/>
        <end position="29"/>
    </location>
</feature>
<reference evidence="10 11" key="1">
    <citation type="submission" date="2019-05" db="EMBL/GenBank/DDBJ databases">
        <title>Thiomicrorhabdus sediminis sp. nov, a novel sulfur-oxidizing bacterium isolated from coastal sediment.</title>
        <authorList>
            <person name="Liu X."/>
        </authorList>
    </citation>
    <scope>NUCLEOTIDE SEQUENCE [LARGE SCALE GENOMIC DNA]</scope>
    <source>
        <strain evidence="10 11">G1</strain>
    </source>
</reference>
<accession>A0A4P9K613</accession>
<evidence type="ECO:0000256" key="1">
    <source>
        <dbReference type="ARBA" id="ARBA00003041"/>
    </source>
</evidence>
<evidence type="ECO:0000256" key="6">
    <source>
        <dbReference type="ARBA" id="ARBA00022927"/>
    </source>
</evidence>
<dbReference type="RefSeq" id="WP_138565127.1">
    <property type="nucleotide sequence ID" value="NZ_CP040602.1"/>
</dbReference>
<dbReference type="Proteomes" id="UP000304864">
    <property type="component" value="Chromosome"/>
</dbReference>
<keyword evidence="6" id="KW-0653">Protein transport</keyword>
<organism evidence="10 11">
    <name type="scientific">Thiomicrorhabdus sediminis</name>
    <dbReference type="NCBI Taxonomy" id="2580412"/>
    <lineage>
        <taxon>Bacteria</taxon>
        <taxon>Pseudomonadati</taxon>
        <taxon>Pseudomonadota</taxon>
        <taxon>Gammaproteobacteria</taxon>
        <taxon>Thiotrichales</taxon>
        <taxon>Piscirickettsiaceae</taxon>
        <taxon>Thiomicrorhabdus</taxon>
    </lineage>
</organism>
<dbReference type="KEGG" id="thig:FE785_07315"/>
<dbReference type="InterPro" id="IPR051472">
    <property type="entry name" value="T3SS_Stator/FliH"/>
</dbReference>
<dbReference type="PANTHER" id="PTHR34982:SF1">
    <property type="entry name" value="FLAGELLAR ASSEMBLY PROTEIN FLIH"/>
    <property type="match status" value="1"/>
</dbReference>
<evidence type="ECO:0000313" key="10">
    <source>
        <dbReference type="EMBL" id="QCU90452.1"/>
    </source>
</evidence>
<feature type="compositionally biased region" description="Polar residues" evidence="8">
    <location>
        <begin position="1"/>
        <end position="13"/>
    </location>
</feature>
<evidence type="ECO:0000256" key="5">
    <source>
        <dbReference type="ARBA" id="ARBA00022795"/>
    </source>
</evidence>
<dbReference type="OrthoDB" id="5611661at2"/>
<feature type="region of interest" description="Disordered" evidence="8">
    <location>
        <begin position="1"/>
        <end position="30"/>
    </location>
</feature>
<protein>
    <recommendedName>
        <fullName evidence="3">Flagellar assembly protein FliH</fullName>
    </recommendedName>
</protein>
<sequence>MSEQALSAQNVESEQAEVAEELVGTDEEQPQVVNRLLRGDEIDAPNISTWQLSSFAEEKKAKQEELSQKAYEKFHDEYEPKFQQQAELLKKEAYDQAFQKGYEEGLEKGLVEGRQKGEGEAKQQVMDNLLPKVEQFEELLSSIKKPYQVIEEKVYSELVEFALHIAKTVIHKSVDEHKDWVLQAVKDAVLVLPESEGKIEVFLHPDDLAFLQISKPSISENWMLRENHQLQQGTCLVKQDYSTVMNSWISRFDEVAEQLKDAVEVEQNAEFEIAAIEPENQTDNGSAEQQTATN</sequence>
<dbReference type="PANTHER" id="PTHR34982">
    <property type="entry name" value="YOP PROTEINS TRANSLOCATION PROTEIN L"/>
    <property type="match status" value="1"/>
</dbReference>
<name>A0A4P9K613_9GAMM</name>
<evidence type="ECO:0000256" key="2">
    <source>
        <dbReference type="ARBA" id="ARBA00006602"/>
    </source>
</evidence>
<evidence type="ECO:0000313" key="11">
    <source>
        <dbReference type="Proteomes" id="UP000304864"/>
    </source>
</evidence>
<dbReference type="GO" id="GO:0044781">
    <property type="term" value="P:bacterial-type flagellum organization"/>
    <property type="evidence" value="ECO:0007669"/>
    <property type="project" value="UniProtKB-KW"/>
</dbReference>
<evidence type="ECO:0000256" key="3">
    <source>
        <dbReference type="ARBA" id="ARBA00016507"/>
    </source>
</evidence>
<keyword evidence="7" id="KW-1006">Bacterial flagellum protein export</keyword>
<dbReference type="InterPro" id="IPR018035">
    <property type="entry name" value="Flagellar_FliH/T3SS_HrpE"/>
</dbReference>
<evidence type="ECO:0000256" key="8">
    <source>
        <dbReference type="SAM" id="MobiDB-lite"/>
    </source>
</evidence>
<dbReference type="GO" id="GO:0015031">
    <property type="term" value="P:protein transport"/>
    <property type="evidence" value="ECO:0007669"/>
    <property type="project" value="UniProtKB-KW"/>
</dbReference>
<comment type="similarity">
    <text evidence="2">Belongs to the FliH family.</text>
</comment>
<gene>
    <name evidence="10" type="ORF">FE785_07315</name>
</gene>
<keyword evidence="5" id="KW-1005">Bacterial flagellum biogenesis</keyword>
<dbReference type="GO" id="GO:0005829">
    <property type="term" value="C:cytosol"/>
    <property type="evidence" value="ECO:0007669"/>
    <property type="project" value="TreeGrafter"/>
</dbReference>
<dbReference type="EMBL" id="CP040602">
    <property type="protein sequence ID" value="QCU90452.1"/>
    <property type="molecule type" value="Genomic_DNA"/>
</dbReference>
<evidence type="ECO:0000259" key="9">
    <source>
        <dbReference type="Pfam" id="PF02108"/>
    </source>
</evidence>
<feature type="domain" description="Flagellar assembly protein FliH/Type III secretion system HrpE" evidence="9">
    <location>
        <begin position="133"/>
        <end position="254"/>
    </location>
</feature>